<name>A0A9W6IYF9_9HYPH</name>
<dbReference type="EMBL" id="BSFI01000001">
    <property type="protein sequence ID" value="GLK66471.1"/>
    <property type="molecule type" value="Genomic_DNA"/>
</dbReference>
<keyword evidence="3" id="KW-1185">Reference proteome</keyword>
<keyword evidence="1" id="KW-0175">Coiled coil</keyword>
<sequence length="371" mass="37198">MPRSGGGVGALGLLAAALGGAALAVLVIALFGREIIRSDDAARVAAAESKLDGVGRDVAALRKQIGQTAQSSDANAIEQRVAELGQTVEAANGRVGGLEQQLRDLAEKAAQPSIDPAAVALLAGRLDGVDIRLKDTATTEALGALEERLTAAESQAKAAPTAQQIAAIDARVAGVGQTVTDAVKPFDDRISALEAALKARPVGDPAARQVVALGALEQAVDAGRPFPAELAAVKASFQNGELSGLDPYAASGVPTRAALAAELSRILGELPSPKVAQDESVFGRFVASAGSIVKVSPKNASEAGAGDPRQRLAALAAASDLEQAIAAREALDGAAQDATADWAKAATARVAAEKALAGARSAALARLAATD</sequence>
<reference evidence="2" key="1">
    <citation type="journal article" date="2014" name="Int. J. Syst. Evol. Microbiol.">
        <title>Complete genome sequence of Corynebacterium casei LMG S-19264T (=DSM 44701T), isolated from a smear-ripened cheese.</title>
        <authorList>
            <consortium name="US DOE Joint Genome Institute (JGI-PGF)"/>
            <person name="Walter F."/>
            <person name="Albersmeier A."/>
            <person name="Kalinowski J."/>
            <person name="Ruckert C."/>
        </authorList>
    </citation>
    <scope>NUCLEOTIDE SEQUENCE</scope>
    <source>
        <strain evidence="2">VKM B-2347</strain>
    </source>
</reference>
<evidence type="ECO:0000313" key="3">
    <source>
        <dbReference type="Proteomes" id="UP001143372"/>
    </source>
</evidence>
<proteinExistence type="predicted"/>
<reference evidence="2" key="2">
    <citation type="submission" date="2023-01" db="EMBL/GenBank/DDBJ databases">
        <authorList>
            <person name="Sun Q."/>
            <person name="Evtushenko L."/>
        </authorList>
    </citation>
    <scope>NUCLEOTIDE SEQUENCE</scope>
    <source>
        <strain evidence="2">VKM B-2347</strain>
    </source>
</reference>
<evidence type="ECO:0000313" key="2">
    <source>
        <dbReference type="EMBL" id="GLK66471.1"/>
    </source>
</evidence>
<dbReference type="AlphaFoldDB" id="A0A9W6IYF9"/>
<protein>
    <recommendedName>
        <fullName evidence="4">Phage tail protein</fullName>
    </recommendedName>
</protein>
<gene>
    <name evidence="2" type="ORF">GCM10008179_01090</name>
</gene>
<evidence type="ECO:0000256" key="1">
    <source>
        <dbReference type="SAM" id="Coils"/>
    </source>
</evidence>
<organism evidence="2 3">
    <name type="scientific">Hansschlegelia plantiphila</name>
    <dbReference type="NCBI Taxonomy" id="374655"/>
    <lineage>
        <taxon>Bacteria</taxon>
        <taxon>Pseudomonadati</taxon>
        <taxon>Pseudomonadota</taxon>
        <taxon>Alphaproteobacteria</taxon>
        <taxon>Hyphomicrobiales</taxon>
        <taxon>Methylopilaceae</taxon>
        <taxon>Hansschlegelia</taxon>
    </lineage>
</organism>
<accession>A0A9W6IYF9</accession>
<evidence type="ECO:0008006" key="4">
    <source>
        <dbReference type="Google" id="ProtNLM"/>
    </source>
</evidence>
<dbReference type="Gene3D" id="1.20.5.340">
    <property type="match status" value="1"/>
</dbReference>
<comment type="caution">
    <text evidence="2">The sequence shown here is derived from an EMBL/GenBank/DDBJ whole genome shotgun (WGS) entry which is preliminary data.</text>
</comment>
<feature type="coiled-coil region" evidence="1">
    <location>
        <begin position="74"/>
        <end position="108"/>
    </location>
</feature>
<dbReference type="Proteomes" id="UP001143372">
    <property type="component" value="Unassembled WGS sequence"/>
</dbReference>